<dbReference type="GO" id="GO:0090110">
    <property type="term" value="P:COPII-coated vesicle cargo loading"/>
    <property type="evidence" value="ECO:0007669"/>
    <property type="project" value="TreeGrafter"/>
</dbReference>
<evidence type="ECO:0000313" key="4">
    <source>
        <dbReference type="EMBL" id="VFU53741.1"/>
    </source>
</evidence>
<dbReference type="AlphaFoldDB" id="A0A6N2MMK4"/>
<evidence type="ECO:0000256" key="3">
    <source>
        <dbReference type="ARBA" id="ARBA00022737"/>
    </source>
</evidence>
<evidence type="ECO:0000256" key="1">
    <source>
        <dbReference type="ARBA" id="ARBA00022448"/>
    </source>
</evidence>
<evidence type="ECO:0000256" key="2">
    <source>
        <dbReference type="ARBA" id="ARBA00022574"/>
    </source>
</evidence>
<name>A0A6N2MMK4_SALVM</name>
<protein>
    <submittedName>
        <fullName evidence="4">Uncharacterized protein</fullName>
    </submittedName>
</protein>
<dbReference type="PANTHER" id="PTHR13923">
    <property type="entry name" value="SEC31-RELATED PROTEIN"/>
    <property type="match status" value="1"/>
</dbReference>
<dbReference type="EMBL" id="CAADRP010001819">
    <property type="protein sequence ID" value="VFU53741.1"/>
    <property type="molecule type" value="Genomic_DNA"/>
</dbReference>
<dbReference type="PANTHER" id="PTHR13923:SF11">
    <property type="entry name" value="SECRETORY 31, ISOFORM D"/>
    <property type="match status" value="1"/>
</dbReference>
<dbReference type="GO" id="GO:0007029">
    <property type="term" value="P:endoplasmic reticulum organization"/>
    <property type="evidence" value="ECO:0007669"/>
    <property type="project" value="TreeGrafter"/>
</dbReference>
<dbReference type="GO" id="GO:0070971">
    <property type="term" value="C:endoplasmic reticulum exit site"/>
    <property type="evidence" value="ECO:0007669"/>
    <property type="project" value="TreeGrafter"/>
</dbReference>
<keyword evidence="2" id="KW-0853">WD repeat</keyword>
<keyword evidence="1" id="KW-0813">Transport</keyword>
<accession>A0A6N2MMK4</accession>
<dbReference type="GO" id="GO:0005198">
    <property type="term" value="F:structural molecule activity"/>
    <property type="evidence" value="ECO:0007669"/>
    <property type="project" value="TreeGrafter"/>
</dbReference>
<keyword evidence="3" id="KW-0677">Repeat</keyword>
<sequence length="135" mass="14395">MTAHICLPALKIIEQSAGIQLFVNCQLAPTGTSMFIGIPGCLDRYTAGDNDFGRAKLRAPKWCERPVGASFGFGGKLVSFCPKLPAAGASQVFLHNLVTEDSLVSRSSEFESAIQNGEKSLVKALCDKKSQESDG</sequence>
<proteinExistence type="predicted"/>
<dbReference type="InterPro" id="IPR040251">
    <property type="entry name" value="SEC31-like"/>
</dbReference>
<organism evidence="4">
    <name type="scientific">Salix viminalis</name>
    <name type="common">Common osier</name>
    <name type="synonym">Basket willow</name>
    <dbReference type="NCBI Taxonomy" id="40686"/>
    <lineage>
        <taxon>Eukaryota</taxon>
        <taxon>Viridiplantae</taxon>
        <taxon>Streptophyta</taxon>
        <taxon>Embryophyta</taxon>
        <taxon>Tracheophyta</taxon>
        <taxon>Spermatophyta</taxon>
        <taxon>Magnoliopsida</taxon>
        <taxon>eudicotyledons</taxon>
        <taxon>Gunneridae</taxon>
        <taxon>Pentapetalae</taxon>
        <taxon>rosids</taxon>
        <taxon>fabids</taxon>
        <taxon>Malpighiales</taxon>
        <taxon>Salicaceae</taxon>
        <taxon>Saliceae</taxon>
        <taxon>Salix</taxon>
    </lineage>
</organism>
<dbReference type="GO" id="GO:0030127">
    <property type="term" value="C:COPII vesicle coat"/>
    <property type="evidence" value="ECO:0007669"/>
    <property type="project" value="TreeGrafter"/>
</dbReference>
<reference evidence="4" key="1">
    <citation type="submission" date="2019-03" db="EMBL/GenBank/DDBJ databases">
        <authorList>
            <person name="Mank J."/>
            <person name="Almeida P."/>
        </authorList>
    </citation>
    <scope>NUCLEOTIDE SEQUENCE</scope>
    <source>
        <strain evidence="4">78183</strain>
    </source>
</reference>
<dbReference type="Gene3D" id="1.25.40.1030">
    <property type="match status" value="1"/>
</dbReference>
<gene>
    <name evidence="4" type="ORF">SVIM_LOCUS373475</name>
</gene>